<dbReference type="Gene3D" id="3.40.50.12780">
    <property type="entry name" value="N-terminal domain of ligase-like"/>
    <property type="match status" value="1"/>
</dbReference>
<dbReference type="GO" id="GO:0006631">
    <property type="term" value="P:fatty acid metabolic process"/>
    <property type="evidence" value="ECO:0007669"/>
    <property type="project" value="TreeGrafter"/>
</dbReference>
<comment type="caution">
    <text evidence="5">The sequence shown here is derived from an EMBL/GenBank/DDBJ whole genome shotgun (WGS) entry which is preliminary data.</text>
</comment>
<keyword evidence="6" id="KW-1185">Reference proteome</keyword>
<gene>
    <name evidence="5" type="ORF">H1R13_14605</name>
</gene>
<dbReference type="NCBIfam" id="NF004837">
    <property type="entry name" value="PRK06187.1"/>
    <property type="match status" value="1"/>
</dbReference>
<dbReference type="RefSeq" id="WP_159662079.1">
    <property type="nucleotide sequence ID" value="NZ_JACMHY010000005.1"/>
</dbReference>
<dbReference type="InterPro" id="IPR020845">
    <property type="entry name" value="AMP-binding_CS"/>
</dbReference>
<dbReference type="Proteomes" id="UP000517694">
    <property type="component" value="Unassembled WGS sequence"/>
</dbReference>
<dbReference type="AlphaFoldDB" id="A0A7X1HZR1"/>
<dbReference type="InterPro" id="IPR000873">
    <property type="entry name" value="AMP-dep_synth/lig_dom"/>
</dbReference>
<evidence type="ECO:0000256" key="1">
    <source>
        <dbReference type="ARBA" id="ARBA00006432"/>
    </source>
</evidence>
<feature type="domain" description="AMP-binding enzyme C-terminal" evidence="4">
    <location>
        <begin position="408"/>
        <end position="484"/>
    </location>
</feature>
<proteinExistence type="inferred from homology"/>
<dbReference type="Pfam" id="PF13193">
    <property type="entry name" value="AMP-binding_C"/>
    <property type="match status" value="1"/>
</dbReference>
<dbReference type="Pfam" id="PF00501">
    <property type="entry name" value="AMP-binding"/>
    <property type="match status" value="1"/>
</dbReference>
<dbReference type="PROSITE" id="PS00455">
    <property type="entry name" value="AMP_BINDING"/>
    <property type="match status" value="1"/>
</dbReference>
<evidence type="ECO:0000259" key="3">
    <source>
        <dbReference type="Pfam" id="PF00501"/>
    </source>
</evidence>
<keyword evidence="2 5" id="KW-0436">Ligase</keyword>
<evidence type="ECO:0000256" key="2">
    <source>
        <dbReference type="ARBA" id="ARBA00022598"/>
    </source>
</evidence>
<dbReference type="PANTHER" id="PTHR43201">
    <property type="entry name" value="ACYL-COA SYNTHETASE"/>
    <property type="match status" value="1"/>
</dbReference>
<reference evidence="5 6" key="1">
    <citation type="submission" date="2020-08" db="EMBL/GenBank/DDBJ databases">
        <title>Whole-Genome Sequence of French Clinical Streptomyces mexicanus Strain Q0842.</title>
        <authorList>
            <person name="Boxberger M."/>
            <person name="La Scola B."/>
        </authorList>
    </citation>
    <scope>NUCLEOTIDE SEQUENCE [LARGE SCALE GENOMIC DNA]</scope>
    <source>
        <strain evidence="5 6">Marseille-Q0842</strain>
    </source>
</reference>
<dbReference type="InterPro" id="IPR045851">
    <property type="entry name" value="AMP-bd_C_sf"/>
</dbReference>
<protein>
    <submittedName>
        <fullName evidence="5">Long-chain fatty acid--CoA ligase</fullName>
    </submittedName>
</protein>
<sequence length="506" mass="54112">MRNHGIGSWTARRARKNPHRLAVVHQGSRYTYAQLHDRTTRLAHHLRSLGVRRGDRVAFLGPNHPAFLETMFAAGRLGAVFVPLNIRLADGELRHCLTDSGTSVLVHSPPFGAFAAGSGIGRLVAVDDTYERALAQADASPVDESVSLDDLAMIMYTSGTTGRAKGAALSHGNLTWNSINTLVDADFASDEVTLLSAPMFHTAALNMTCLPTFLKGGTLVLEESFSPSRTLDLVEEHGVTVMFGVPTMFQRIAAEERFAKADLSSVRMMMCGGAPVPRALIRTYEQRGLRFLQGYGMTEASPGVCLLDADNALAKAGSAGVPHFFNDVRITDPAGHDAERGRRGELLVEGPSVMSGYWGLPDATAAAFTDGWLRTGDVAVADEDGYVTIVDRVKDMIISGGENIYPAEVEKALHEHPAVTDCAVIGVPDEQWGEVGRAVVVLAPQARATTAEEILAFLGGRLARYKIPKSVVFADALPRSGAGKLLKPRIRATYGTPADLPSGAAS</sequence>
<feature type="domain" description="AMP-dependent synthetase/ligase" evidence="3">
    <location>
        <begin position="12"/>
        <end position="358"/>
    </location>
</feature>
<dbReference type="GO" id="GO:0031956">
    <property type="term" value="F:medium-chain fatty acid-CoA ligase activity"/>
    <property type="evidence" value="ECO:0007669"/>
    <property type="project" value="TreeGrafter"/>
</dbReference>
<dbReference type="InterPro" id="IPR042099">
    <property type="entry name" value="ANL_N_sf"/>
</dbReference>
<dbReference type="PANTHER" id="PTHR43201:SF5">
    <property type="entry name" value="MEDIUM-CHAIN ACYL-COA LIGASE ACSF2, MITOCHONDRIAL"/>
    <property type="match status" value="1"/>
</dbReference>
<comment type="similarity">
    <text evidence="1">Belongs to the ATP-dependent AMP-binding enzyme family.</text>
</comment>
<dbReference type="FunFam" id="3.30.300.30:FF:000008">
    <property type="entry name" value="2,3-dihydroxybenzoate-AMP ligase"/>
    <property type="match status" value="1"/>
</dbReference>
<name>A0A7X1HZR1_9ACTN</name>
<evidence type="ECO:0000313" key="5">
    <source>
        <dbReference type="EMBL" id="MBC2866172.1"/>
    </source>
</evidence>
<organism evidence="5 6">
    <name type="scientific">Streptomyces mexicanus</name>
    <dbReference type="NCBI Taxonomy" id="178566"/>
    <lineage>
        <taxon>Bacteria</taxon>
        <taxon>Bacillati</taxon>
        <taxon>Actinomycetota</taxon>
        <taxon>Actinomycetes</taxon>
        <taxon>Kitasatosporales</taxon>
        <taxon>Streptomycetaceae</taxon>
        <taxon>Streptomyces</taxon>
    </lineage>
</organism>
<evidence type="ECO:0000259" key="4">
    <source>
        <dbReference type="Pfam" id="PF13193"/>
    </source>
</evidence>
<dbReference type="InterPro" id="IPR025110">
    <property type="entry name" value="AMP-bd_C"/>
</dbReference>
<dbReference type="CDD" id="cd17631">
    <property type="entry name" value="FACL_FadD13-like"/>
    <property type="match status" value="1"/>
</dbReference>
<dbReference type="Gene3D" id="3.30.300.30">
    <property type="match status" value="1"/>
</dbReference>
<accession>A0A7X1HZR1</accession>
<evidence type="ECO:0000313" key="6">
    <source>
        <dbReference type="Proteomes" id="UP000517694"/>
    </source>
</evidence>
<dbReference type="OrthoDB" id="9803968at2"/>
<dbReference type="EMBL" id="JACMHY010000005">
    <property type="protein sequence ID" value="MBC2866172.1"/>
    <property type="molecule type" value="Genomic_DNA"/>
</dbReference>
<dbReference type="SUPFAM" id="SSF56801">
    <property type="entry name" value="Acetyl-CoA synthetase-like"/>
    <property type="match status" value="1"/>
</dbReference>